<dbReference type="EMBL" id="JAQQWL010000004">
    <property type="protein sequence ID" value="KAK8076589.1"/>
    <property type="molecule type" value="Genomic_DNA"/>
</dbReference>
<keyword evidence="2" id="KW-1185">Reference proteome</keyword>
<reference evidence="1 2" key="1">
    <citation type="submission" date="2023-01" db="EMBL/GenBank/DDBJ databases">
        <title>Analysis of 21 Apiospora genomes using comparative genomics revels a genus with tremendous synthesis potential of carbohydrate active enzymes and secondary metabolites.</title>
        <authorList>
            <person name="Sorensen T."/>
        </authorList>
    </citation>
    <scope>NUCLEOTIDE SEQUENCE [LARGE SCALE GENOMIC DNA]</scope>
    <source>
        <strain evidence="1 2">CBS 135458</strain>
    </source>
</reference>
<evidence type="ECO:0000313" key="1">
    <source>
        <dbReference type="EMBL" id="KAK8076589.1"/>
    </source>
</evidence>
<dbReference type="RefSeq" id="XP_066719548.1">
    <property type="nucleotide sequence ID" value="XM_066855270.1"/>
</dbReference>
<name>A0ABR1VZB2_9PEZI</name>
<comment type="caution">
    <text evidence="1">The sequence shown here is derived from an EMBL/GenBank/DDBJ whole genome shotgun (WGS) entry which is preliminary data.</text>
</comment>
<proteinExistence type="predicted"/>
<protein>
    <submittedName>
        <fullName evidence="1">Uncharacterized protein</fullName>
    </submittedName>
</protein>
<organism evidence="1 2">
    <name type="scientific">Apiospora phragmitis</name>
    <dbReference type="NCBI Taxonomy" id="2905665"/>
    <lineage>
        <taxon>Eukaryota</taxon>
        <taxon>Fungi</taxon>
        <taxon>Dikarya</taxon>
        <taxon>Ascomycota</taxon>
        <taxon>Pezizomycotina</taxon>
        <taxon>Sordariomycetes</taxon>
        <taxon>Xylariomycetidae</taxon>
        <taxon>Amphisphaeriales</taxon>
        <taxon>Apiosporaceae</taxon>
        <taxon>Apiospora</taxon>
    </lineage>
</organism>
<gene>
    <name evidence="1" type="ORF">PG994_003861</name>
</gene>
<evidence type="ECO:0000313" key="2">
    <source>
        <dbReference type="Proteomes" id="UP001480595"/>
    </source>
</evidence>
<accession>A0ABR1VZB2</accession>
<dbReference type="Proteomes" id="UP001480595">
    <property type="component" value="Unassembled WGS sequence"/>
</dbReference>
<dbReference type="GeneID" id="92088333"/>
<sequence>MELAVVKREEIAGERRARVVRDVEPFHFRQTVEGKLSESSILRDIQIFTNPDQLIQGQAPMHDINRWFTGTTPRPHEY</sequence>